<keyword evidence="7" id="KW-1185">Reference proteome</keyword>
<dbReference type="EMBL" id="FUYM01000004">
    <property type="protein sequence ID" value="SKB59110.1"/>
    <property type="molecule type" value="Genomic_DNA"/>
</dbReference>
<keyword evidence="4" id="KW-0233">DNA recombination</keyword>
<evidence type="ECO:0000313" key="6">
    <source>
        <dbReference type="EMBL" id="SKB59110.1"/>
    </source>
</evidence>
<dbReference type="STRING" id="439228.SAMN06295920_10481"/>
<evidence type="ECO:0000256" key="3">
    <source>
        <dbReference type="ARBA" id="ARBA00023125"/>
    </source>
</evidence>
<dbReference type="Gene3D" id="1.10.443.10">
    <property type="entry name" value="Intergrase catalytic core"/>
    <property type="match status" value="1"/>
</dbReference>
<dbReference type="InterPro" id="IPR013762">
    <property type="entry name" value="Integrase-like_cat_sf"/>
</dbReference>
<dbReference type="OrthoDB" id="7388552at2"/>
<name>A0A1T5CIY5_9SPHN</name>
<dbReference type="InterPro" id="IPR025166">
    <property type="entry name" value="Integrase_DNA_bind_dom"/>
</dbReference>
<sequence length="431" mass="48374">MLTVTEVRNAEPREKPYKLADSKGLHLFVTTKGAKSWRFKYRYAKLEKLLTFGLFPEVTLAQARDRRDAARAMLREGKDPAIEIERRKLAAIAAAGATFKAVAEQWMEAEKVRWSPGHLKRVNERLTRDLYPALGKMPIAEVTGPMVLRELRKIEKRGSIETAKRVKGYVVGIFKLAKGEHLVGAEALLSVSEIGAALRPTPAGSKHPALTSTAELLDFQTAVDRSTSDPQTKLCSRLLAMTVVRIGVLRTARWSEFTGIDWDDPDAPAPDALWSIPAERMKLEVEDKGNAAFGHEVTLPSQAVQVLRALRVLTGRFDLLFPGQHDRRVPMSDSAVSSMYKRLGGGRYKGKMVPHGWRSAFSTIMNERAAELDRDGDRMIIDMMLAHVPEGMSASEWAYNRARYLKRRRDLGQAWADMITKDLPDPFRLLQ</sequence>
<gene>
    <name evidence="6" type="ORF">SAMN06295920_10481</name>
</gene>
<dbReference type="InterPro" id="IPR011010">
    <property type="entry name" value="DNA_brk_join_enz"/>
</dbReference>
<dbReference type="GO" id="GO:0015074">
    <property type="term" value="P:DNA integration"/>
    <property type="evidence" value="ECO:0007669"/>
    <property type="project" value="UniProtKB-KW"/>
</dbReference>
<dbReference type="InterPro" id="IPR038488">
    <property type="entry name" value="Integrase_DNA-bd_sf"/>
</dbReference>
<accession>A0A1T5CIY5</accession>
<evidence type="ECO:0000256" key="2">
    <source>
        <dbReference type="ARBA" id="ARBA00022908"/>
    </source>
</evidence>
<organism evidence="6 7">
    <name type="scientific">Rhizorhabdus histidinilytica</name>
    <dbReference type="NCBI Taxonomy" id="439228"/>
    <lineage>
        <taxon>Bacteria</taxon>
        <taxon>Pseudomonadati</taxon>
        <taxon>Pseudomonadota</taxon>
        <taxon>Alphaproteobacteria</taxon>
        <taxon>Sphingomonadales</taxon>
        <taxon>Sphingomonadaceae</taxon>
        <taxon>Rhizorhabdus</taxon>
    </lineage>
</organism>
<reference evidence="7" key="1">
    <citation type="submission" date="2017-02" db="EMBL/GenBank/DDBJ databases">
        <authorList>
            <person name="Varghese N."/>
            <person name="Submissions S."/>
        </authorList>
    </citation>
    <scope>NUCLEOTIDE SEQUENCE [LARGE SCALE GENOMIC DNA]</scope>
    <source>
        <strain evidence="7">UM2</strain>
    </source>
</reference>
<dbReference type="RefSeq" id="WP_079648001.1">
    <property type="nucleotide sequence ID" value="NZ_FUYM01000004.1"/>
</dbReference>
<comment type="similarity">
    <text evidence="1">Belongs to the 'phage' integrase family.</text>
</comment>
<evidence type="ECO:0000256" key="1">
    <source>
        <dbReference type="ARBA" id="ARBA00008857"/>
    </source>
</evidence>
<proteinExistence type="inferred from homology"/>
<keyword evidence="2" id="KW-0229">DNA integration</keyword>
<dbReference type="GO" id="GO:0003677">
    <property type="term" value="F:DNA binding"/>
    <property type="evidence" value="ECO:0007669"/>
    <property type="project" value="UniProtKB-KW"/>
</dbReference>
<dbReference type="Proteomes" id="UP000189818">
    <property type="component" value="Unassembled WGS sequence"/>
</dbReference>
<dbReference type="PANTHER" id="PTHR30629:SF2">
    <property type="entry name" value="PROPHAGE INTEGRASE INTS-RELATED"/>
    <property type="match status" value="1"/>
</dbReference>
<dbReference type="InterPro" id="IPR002104">
    <property type="entry name" value="Integrase_catalytic"/>
</dbReference>
<evidence type="ECO:0000313" key="7">
    <source>
        <dbReference type="Proteomes" id="UP000189818"/>
    </source>
</evidence>
<dbReference type="CDD" id="cd00801">
    <property type="entry name" value="INT_P4_C"/>
    <property type="match status" value="1"/>
</dbReference>
<keyword evidence="3" id="KW-0238">DNA-binding</keyword>
<dbReference type="SUPFAM" id="SSF56349">
    <property type="entry name" value="DNA breaking-rejoining enzymes"/>
    <property type="match status" value="1"/>
</dbReference>
<dbReference type="InterPro" id="IPR053876">
    <property type="entry name" value="Phage_int_M"/>
</dbReference>
<evidence type="ECO:0000259" key="5">
    <source>
        <dbReference type="PROSITE" id="PS51898"/>
    </source>
</evidence>
<dbReference type="AlphaFoldDB" id="A0A1T5CIY5"/>
<dbReference type="PANTHER" id="PTHR30629">
    <property type="entry name" value="PROPHAGE INTEGRASE"/>
    <property type="match status" value="1"/>
</dbReference>
<dbReference type="Pfam" id="PF22022">
    <property type="entry name" value="Phage_int_M"/>
    <property type="match status" value="1"/>
</dbReference>
<feature type="domain" description="Tyr recombinase" evidence="5">
    <location>
        <begin position="206"/>
        <end position="416"/>
    </location>
</feature>
<dbReference type="Gene3D" id="3.30.160.390">
    <property type="entry name" value="Integrase, DNA-binding domain"/>
    <property type="match status" value="1"/>
</dbReference>
<protein>
    <submittedName>
        <fullName evidence="6">Phage integrase family protein</fullName>
    </submittedName>
</protein>
<evidence type="ECO:0000256" key="4">
    <source>
        <dbReference type="ARBA" id="ARBA00023172"/>
    </source>
</evidence>
<dbReference type="Pfam" id="PF13356">
    <property type="entry name" value="Arm-DNA-bind_3"/>
    <property type="match status" value="1"/>
</dbReference>
<dbReference type="PROSITE" id="PS51898">
    <property type="entry name" value="TYR_RECOMBINASE"/>
    <property type="match status" value="1"/>
</dbReference>
<dbReference type="Gene3D" id="1.10.150.130">
    <property type="match status" value="1"/>
</dbReference>
<dbReference type="GO" id="GO:0006310">
    <property type="term" value="P:DNA recombination"/>
    <property type="evidence" value="ECO:0007669"/>
    <property type="project" value="UniProtKB-KW"/>
</dbReference>
<dbReference type="Pfam" id="PF00589">
    <property type="entry name" value="Phage_integrase"/>
    <property type="match status" value="1"/>
</dbReference>
<dbReference type="InterPro" id="IPR050808">
    <property type="entry name" value="Phage_Integrase"/>
</dbReference>
<dbReference type="InterPro" id="IPR010998">
    <property type="entry name" value="Integrase_recombinase_N"/>
</dbReference>